<keyword evidence="3" id="KW-1185">Reference proteome</keyword>
<proteinExistence type="predicted"/>
<organism evidence="2 3">
    <name type="scientific">Ciona savignyi</name>
    <name type="common">Pacific transparent sea squirt</name>
    <dbReference type="NCBI Taxonomy" id="51511"/>
    <lineage>
        <taxon>Eukaryota</taxon>
        <taxon>Metazoa</taxon>
        <taxon>Chordata</taxon>
        <taxon>Tunicata</taxon>
        <taxon>Ascidiacea</taxon>
        <taxon>Phlebobranchia</taxon>
        <taxon>Cionidae</taxon>
        <taxon>Ciona</taxon>
    </lineage>
</organism>
<dbReference type="HOGENOM" id="CLU_1128737_0_0_1"/>
<dbReference type="Ensembl" id="ENSCSAVT00000010358.1">
    <property type="protein sequence ID" value="ENSCSAVP00000010233.1"/>
    <property type="gene ID" value="ENSCSAVG00000006032.1"/>
</dbReference>
<protein>
    <submittedName>
        <fullName evidence="2">Uncharacterized protein</fullName>
    </submittedName>
</protein>
<reference evidence="2" key="3">
    <citation type="submission" date="2025-09" db="UniProtKB">
        <authorList>
            <consortium name="Ensembl"/>
        </authorList>
    </citation>
    <scope>IDENTIFICATION</scope>
</reference>
<dbReference type="Proteomes" id="UP000007875">
    <property type="component" value="Unassembled WGS sequence"/>
</dbReference>
<feature type="transmembrane region" description="Helical" evidence="1">
    <location>
        <begin position="90"/>
        <end position="109"/>
    </location>
</feature>
<accession>H2YY22</accession>
<dbReference type="PANTHER" id="PTHR37935:SF1">
    <property type="entry name" value="CHROMOSOME UNDETERMINED SCAFFOLD_14, WHOLE GENOME SHOTGUN SEQUENCE"/>
    <property type="match status" value="1"/>
</dbReference>
<evidence type="ECO:0000256" key="1">
    <source>
        <dbReference type="SAM" id="Phobius"/>
    </source>
</evidence>
<dbReference type="AlphaFoldDB" id="H2YY22"/>
<dbReference type="eggNOG" id="ENOG502S7RQ">
    <property type="taxonomic scope" value="Eukaryota"/>
</dbReference>
<keyword evidence="1" id="KW-0472">Membrane</keyword>
<sequence>MITICRLIGIFGKKVPFVCKSTQTTVRTRFFLSTFERRSIKSYKKKNVYFSNKPENKNPVSKPVDSAKLSETILKKLDDIRRHYTWKGKLLFFSVFAFITMAVSYLYLFGDVMRNKMAEEVTSVASKSLADDQLINDAEQLSKEVLHGILHDSDMKDYSTKFVSSVLSNPETRKSATELILSVLNDEEVLRITTDKLSAILLSLLKSDEIKDIVLSQLETILQDPGVKLSVQKLLYDVTSTPEFKK</sequence>
<name>H2YY22_CIOSA</name>
<keyword evidence="1" id="KW-1133">Transmembrane helix</keyword>
<reference evidence="2" key="2">
    <citation type="submission" date="2025-08" db="UniProtKB">
        <authorList>
            <consortium name="Ensembl"/>
        </authorList>
    </citation>
    <scope>IDENTIFICATION</scope>
</reference>
<dbReference type="PANTHER" id="PTHR37935">
    <property type="entry name" value="CHROMOSOME UNDETERMINED SCAFFOLD_14, WHOLE GENOME SHOTGUN SEQUENCE"/>
    <property type="match status" value="1"/>
</dbReference>
<dbReference type="InParanoid" id="H2YY22"/>
<evidence type="ECO:0000313" key="3">
    <source>
        <dbReference type="Proteomes" id="UP000007875"/>
    </source>
</evidence>
<evidence type="ECO:0000313" key="2">
    <source>
        <dbReference type="Ensembl" id="ENSCSAVP00000010233.1"/>
    </source>
</evidence>
<reference evidence="3" key="1">
    <citation type="submission" date="2003-08" db="EMBL/GenBank/DDBJ databases">
        <authorList>
            <person name="Birren B."/>
            <person name="Nusbaum C."/>
            <person name="Abebe A."/>
            <person name="Abouelleil A."/>
            <person name="Adekoya E."/>
            <person name="Ait-zahra M."/>
            <person name="Allen N."/>
            <person name="Allen T."/>
            <person name="An P."/>
            <person name="Anderson M."/>
            <person name="Anderson S."/>
            <person name="Arachchi H."/>
            <person name="Armbruster J."/>
            <person name="Bachantsang P."/>
            <person name="Baldwin J."/>
            <person name="Barry A."/>
            <person name="Bayul T."/>
            <person name="Blitshsteyn B."/>
            <person name="Bloom T."/>
            <person name="Blye J."/>
            <person name="Boguslavskiy L."/>
            <person name="Borowsky M."/>
            <person name="Boukhgalter B."/>
            <person name="Brunache A."/>
            <person name="Butler J."/>
            <person name="Calixte N."/>
            <person name="Calvo S."/>
            <person name="Camarata J."/>
            <person name="Campo K."/>
            <person name="Chang J."/>
            <person name="Cheshatsang Y."/>
            <person name="Citroen M."/>
            <person name="Collymore A."/>
            <person name="Considine T."/>
            <person name="Cook A."/>
            <person name="Cooke P."/>
            <person name="Corum B."/>
            <person name="Cuomo C."/>
            <person name="David R."/>
            <person name="Dawoe T."/>
            <person name="Degray S."/>
            <person name="Dodge S."/>
            <person name="Dooley K."/>
            <person name="Dorje P."/>
            <person name="Dorjee K."/>
            <person name="Dorris L."/>
            <person name="Duffey N."/>
            <person name="Dupes A."/>
            <person name="Elkins T."/>
            <person name="Engels R."/>
            <person name="Erickson J."/>
            <person name="Farina A."/>
            <person name="Faro S."/>
            <person name="Ferreira P."/>
            <person name="Fischer H."/>
            <person name="Fitzgerald M."/>
            <person name="Foley K."/>
            <person name="Gage D."/>
            <person name="Galagan J."/>
            <person name="Gearin G."/>
            <person name="Gnerre S."/>
            <person name="Gnirke A."/>
            <person name="Goyette A."/>
            <person name="Graham J."/>
            <person name="Grandbois E."/>
            <person name="Gyaltsen K."/>
            <person name="Hafez N."/>
            <person name="Hagopian D."/>
            <person name="Hagos B."/>
            <person name="Hall J."/>
            <person name="Hatcher B."/>
            <person name="Heller A."/>
            <person name="Higgins H."/>
            <person name="Honan T."/>
            <person name="Horn A."/>
            <person name="Houde N."/>
            <person name="Hughes L."/>
            <person name="Hulme W."/>
            <person name="Husby E."/>
            <person name="Iliev I."/>
            <person name="Jaffe D."/>
            <person name="Jones C."/>
            <person name="Kamal M."/>
            <person name="Kamat A."/>
            <person name="Kamvysselis M."/>
            <person name="Karlsson E."/>
            <person name="Kells C."/>
            <person name="Kieu A."/>
            <person name="Kisner P."/>
            <person name="Kodira C."/>
            <person name="Kulbokas E."/>
            <person name="Labutti K."/>
            <person name="Lama D."/>
            <person name="Landers T."/>
            <person name="Leger J."/>
            <person name="Levine S."/>
            <person name="Lewis D."/>
            <person name="Lewis T."/>
            <person name="Lindblad-toh K."/>
            <person name="Liu X."/>
            <person name="Lokyitsang T."/>
            <person name="Lokyitsang Y."/>
            <person name="Lucien O."/>
            <person name="Lui A."/>
            <person name="Ma L.J."/>
            <person name="Mabbitt R."/>
            <person name="Macdonald J."/>
            <person name="Maclean C."/>
            <person name="Major J."/>
            <person name="Manning J."/>
            <person name="Marabella R."/>
            <person name="Maru K."/>
            <person name="Matthews C."/>
            <person name="Mauceli E."/>
            <person name="Mccarthy M."/>
            <person name="Mcdonough S."/>
            <person name="Mcghee T."/>
            <person name="Meldrim J."/>
            <person name="Meneus L."/>
            <person name="Mesirov J."/>
            <person name="Mihalev A."/>
            <person name="Mihova T."/>
            <person name="Mikkelsen T."/>
            <person name="Mlenga V."/>
            <person name="Moru K."/>
            <person name="Mozes J."/>
            <person name="Mulrain L."/>
            <person name="Munson G."/>
            <person name="Naylor J."/>
            <person name="Newes C."/>
            <person name="Nguyen C."/>
            <person name="Nguyen N."/>
            <person name="Nguyen T."/>
            <person name="Nicol R."/>
            <person name="Nielsen C."/>
            <person name="Nizzari M."/>
            <person name="Norbu C."/>
            <person name="Norbu N."/>
            <person name="O'donnell P."/>
            <person name="Okoawo O."/>
            <person name="O'leary S."/>
            <person name="Omotosho B."/>
            <person name="O'neill K."/>
            <person name="Osman S."/>
            <person name="Parker S."/>
            <person name="Perrin D."/>
            <person name="Phunkhang P."/>
            <person name="Piqani B."/>
            <person name="Purcell S."/>
            <person name="Rachupka T."/>
            <person name="Ramasamy U."/>
            <person name="Rameau R."/>
            <person name="Ray V."/>
            <person name="Raymond C."/>
            <person name="Retta R."/>
            <person name="Richardson S."/>
            <person name="Rise C."/>
            <person name="Rodriguez J."/>
            <person name="Rogers J."/>
            <person name="Rogov P."/>
            <person name="Rutman M."/>
            <person name="Schupbach R."/>
            <person name="Seaman C."/>
            <person name="Settipalli S."/>
            <person name="Sharpe T."/>
            <person name="Sheridan J."/>
            <person name="Sherpa N."/>
            <person name="Shi J."/>
            <person name="Smirnov S."/>
            <person name="Smith C."/>
            <person name="Sougnez C."/>
            <person name="Spencer B."/>
            <person name="Stalker J."/>
            <person name="Stange-thomann N."/>
            <person name="Stavropoulos S."/>
            <person name="Stetson K."/>
            <person name="Stone C."/>
            <person name="Stone S."/>
            <person name="Stubbs M."/>
            <person name="Talamas J."/>
            <person name="Tchuinga P."/>
            <person name="Tenzing P."/>
            <person name="Tesfaye S."/>
            <person name="Theodore J."/>
            <person name="Thoulutsang Y."/>
            <person name="Topham K."/>
            <person name="Towey S."/>
            <person name="Tsamla T."/>
            <person name="Tsomo N."/>
            <person name="Vallee D."/>
            <person name="Vassiliev H."/>
            <person name="Venkataraman V."/>
            <person name="Vinson J."/>
            <person name="Vo A."/>
            <person name="Wade C."/>
            <person name="Wang S."/>
            <person name="Wangchuk T."/>
            <person name="Wangdi T."/>
            <person name="Whittaker C."/>
            <person name="Wilkinson J."/>
            <person name="Wu Y."/>
            <person name="Wyman D."/>
            <person name="Yadav S."/>
            <person name="Yang S."/>
            <person name="Yang X."/>
            <person name="Yeager S."/>
            <person name="Yee E."/>
            <person name="Young G."/>
            <person name="Zainoun J."/>
            <person name="Zembeck L."/>
            <person name="Zimmer A."/>
            <person name="Zody M."/>
            <person name="Lander E."/>
        </authorList>
    </citation>
    <scope>NUCLEOTIDE SEQUENCE [LARGE SCALE GENOMIC DNA]</scope>
</reference>
<keyword evidence="1" id="KW-0812">Transmembrane</keyword>